<dbReference type="PANTHER" id="PTHR19308">
    <property type="entry name" value="PHOSPHATIDYLCHOLINE TRANSFER PROTEIN"/>
    <property type="match status" value="1"/>
</dbReference>
<keyword evidence="2" id="KW-1185">Reference proteome</keyword>
<accession>A0A0D2N3A0</accession>
<evidence type="ECO:0000313" key="2">
    <source>
        <dbReference type="Proteomes" id="UP000054498"/>
    </source>
</evidence>
<dbReference type="SUPFAM" id="SSF55961">
    <property type="entry name" value="Bet v1-like"/>
    <property type="match status" value="1"/>
</dbReference>
<dbReference type="OrthoDB" id="1295045at2759"/>
<dbReference type="Proteomes" id="UP000054498">
    <property type="component" value="Unassembled WGS sequence"/>
</dbReference>
<evidence type="ECO:0008006" key="3">
    <source>
        <dbReference type="Google" id="ProtNLM"/>
    </source>
</evidence>
<dbReference type="GeneID" id="25727976"/>
<dbReference type="Gene3D" id="3.30.530.20">
    <property type="match status" value="1"/>
</dbReference>
<dbReference type="KEGG" id="mng:MNEG_1078"/>
<gene>
    <name evidence="1" type="ORF">MNEG_1078</name>
</gene>
<dbReference type="InterPro" id="IPR051213">
    <property type="entry name" value="START_lipid_transfer"/>
</dbReference>
<name>A0A0D2N3A0_9CHLO</name>
<dbReference type="STRING" id="145388.A0A0D2N3A0"/>
<reference evidence="1 2" key="1">
    <citation type="journal article" date="2013" name="BMC Genomics">
        <title>Reconstruction of the lipid metabolism for the microalga Monoraphidium neglectum from its genome sequence reveals characteristics suitable for biofuel production.</title>
        <authorList>
            <person name="Bogen C."/>
            <person name="Al-Dilaimi A."/>
            <person name="Albersmeier A."/>
            <person name="Wichmann J."/>
            <person name="Grundmann M."/>
            <person name="Rupp O."/>
            <person name="Lauersen K.J."/>
            <person name="Blifernez-Klassen O."/>
            <person name="Kalinowski J."/>
            <person name="Goesmann A."/>
            <person name="Mussgnug J.H."/>
            <person name="Kruse O."/>
        </authorList>
    </citation>
    <scope>NUCLEOTIDE SEQUENCE [LARGE SCALE GENOMIC DNA]</scope>
    <source>
        <strain evidence="1 2">SAG 48.87</strain>
    </source>
</reference>
<proteinExistence type="predicted"/>
<dbReference type="EMBL" id="KK100321">
    <property type="protein sequence ID" value="KIZ06867.1"/>
    <property type="molecule type" value="Genomic_DNA"/>
</dbReference>
<organism evidence="1 2">
    <name type="scientific">Monoraphidium neglectum</name>
    <dbReference type="NCBI Taxonomy" id="145388"/>
    <lineage>
        <taxon>Eukaryota</taxon>
        <taxon>Viridiplantae</taxon>
        <taxon>Chlorophyta</taxon>
        <taxon>core chlorophytes</taxon>
        <taxon>Chlorophyceae</taxon>
        <taxon>CS clade</taxon>
        <taxon>Sphaeropleales</taxon>
        <taxon>Selenastraceae</taxon>
        <taxon>Monoraphidium</taxon>
    </lineage>
</organism>
<sequence>MLGERSSRDALASAGLPGPVGPSAGALFGAADTAAFFGPWEPLIHERAPGGGVLYWAWRRPLRRGLYLYLSRSVFPGVTPAQLRAFAHDDAWRVRWDRATASLGPAAPALEGEGAAGRESEVLAALVRFPAPMAPRAYTYARRVWPRACDGGCYALARACAPPGGAAAAPTRAVPVTDYCSAAVIRAAAGAGAAAAAAAAAAANGGEGGGAAAEMILVYFEDSLARTSIVNLGVRKGLWPAMLRTERALRAHAAGSCGDGGVGGGGFGSFSLRRAGSERWEPRGAPAAAAGVAAGARLGGALRAAARALSALGAAAGALWAAHARVASLLPRLELRLLRSLVNLIAGGLGT</sequence>
<dbReference type="RefSeq" id="XP_013905886.1">
    <property type="nucleotide sequence ID" value="XM_014050432.1"/>
</dbReference>
<dbReference type="InterPro" id="IPR023393">
    <property type="entry name" value="START-like_dom_sf"/>
</dbReference>
<dbReference type="AlphaFoldDB" id="A0A0D2N3A0"/>
<dbReference type="PANTHER" id="PTHR19308:SF39">
    <property type="entry name" value="PHOSPHATIDYLCHOLINE TRANSFER PROTEIN"/>
    <property type="match status" value="1"/>
</dbReference>
<evidence type="ECO:0000313" key="1">
    <source>
        <dbReference type="EMBL" id="KIZ06867.1"/>
    </source>
</evidence>
<protein>
    <recommendedName>
        <fullName evidence="3">START domain-containing protein</fullName>
    </recommendedName>
</protein>